<reference evidence="2 3" key="1">
    <citation type="submission" date="2019-06" db="EMBL/GenBank/DDBJ databases">
        <title>A chromosomal-level reference genome of Carpinus fangiana (Coryloideae, Betulaceae).</title>
        <authorList>
            <person name="Yang X."/>
            <person name="Wang Z."/>
            <person name="Zhang L."/>
            <person name="Hao G."/>
            <person name="Liu J."/>
            <person name="Yang Y."/>
        </authorList>
    </citation>
    <scope>NUCLEOTIDE SEQUENCE [LARGE SCALE GENOMIC DNA]</scope>
    <source>
        <strain evidence="2">Cfa_2016G</strain>
        <tissue evidence="2">Leaf</tissue>
    </source>
</reference>
<feature type="chain" id="PRO_5024439840" evidence="1">
    <location>
        <begin position="18"/>
        <end position="200"/>
    </location>
</feature>
<dbReference type="EMBL" id="CM017322">
    <property type="protein sequence ID" value="KAE8009266.1"/>
    <property type="molecule type" value="Genomic_DNA"/>
</dbReference>
<dbReference type="Proteomes" id="UP000327013">
    <property type="component" value="Chromosome 2"/>
</dbReference>
<evidence type="ECO:0000256" key="1">
    <source>
        <dbReference type="SAM" id="SignalP"/>
    </source>
</evidence>
<evidence type="ECO:0000313" key="2">
    <source>
        <dbReference type="EMBL" id="KAE8009266.1"/>
    </source>
</evidence>
<evidence type="ECO:0000313" key="3">
    <source>
        <dbReference type="Proteomes" id="UP000327013"/>
    </source>
</evidence>
<proteinExistence type="predicted"/>
<dbReference type="AlphaFoldDB" id="A0A5N6QR34"/>
<gene>
    <name evidence="2" type="ORF">FH972_005714</name>
</gene>
<feature type="signal peptide" evidence="1">
    <location>
        <begin position="1"/>
        <end position="17"/>
    </location>
</feature>
<organism evidence="2 3">
    <name type="scientific">Carpinus fangiana</name>
    <dbReference type="NCBI Taxonomy" id="176857"/>
    <lineage>
        <taxon>Eukaryota</taxon>
        <taxon>Viridiplantae</taxon>
        <taxon>Streptophyta</taxon>
        <taxon>Embryophyta</taxon>
        <taxon>Tracheophyta</taxon>
        <taxon>Spermatophyta</taxon>
        <taxon>Magnoliopsida</taxon>
        <taxon>eudicotyledons</taxon>
        <taxon>Gunneridae</taxon>
        <taxon>Pentapetalae</taxon>
        <taxon>rosids</taxon>
        <taxon>fabids</taxon>
        <taxon>Fagales</taxon>
        <taxon>Betulaceae</taxon>
        <taxon>Carpinus</taxon>
    </lineage>
</organism>
<sequence length="200" mass="21550">MGLEYFSSLSTIFLLCAFIVTCPDLHKLLRSSPPGSMSSWAPHSPMCGGRMKMPARGRVARHALSLHFLATGWGDSGSRGARLNGDGEEVPGDRRRKLAATCQEKPKNRGLEKPRTTKTDSVGRAGAVVWRGAGLRLAGCLGPAMTFRSATCVDGAPALGLRQWCCAGVGSLAIKAIGSRVWFSVRCQQVYKKQTMKLEK</sequence>
<accession>A0A5N6QR34</accession>
<keyword evidence="1" id="KW-0732">Signal</keyword>
<name>A0A5N6QR34_9ROSI</name>
<protein>
    <submittedName>
        <fullName evidence="2">Uncharacterized protein</fullName>
    </submittedName>
</protein>
<keyword evidence="3" id="KW-1185">Reference proteome</keyword>